<dbReference type="PANTHER" id="PTHR46471:SF2">
    <property type="entry name" value="CHITIN DEACETYLASE-RELATED"/>
    <property type="match status" value="1"/>
</dbReference>
<dbReference type="InterPro" id="IPR011330">
    <property type="entry name" value="Glyco_hydro/deAcase_b/a-brl"/>
</dbReference>
<gene>
    <name evidence="8" type="ORF">OEA41_005706</name>
</gene>
<evidence type="ECO:0000259" key="7">
    <source>
        <dbReference type="PROSITE" id="PS51677"/>
    </source>
</evidence>
<evidence type="ECO:0000313" key="8">
    <source>
        <dbReference type="EMBL" id="KAK3172385.1"/>
    </source>
</evidence>
<evidence type="ECO:0000256" key="6">
    <source>
        <dbReference type="ARBA" id="ARBA00023285"/>
    </source>
</evidence>
<keyword evidence="3" id="KW-0732">Signal</keyword>
<dbReference type="GO" id="GO:0046872">
    <property type="term" value="F:metal ion binding"/>
    <property type="evidence" value="ECO:0007669"/>
    <property type="project" value="UniProtKB-KW"/>
</dbReference>
<dbReference type="PROSITE" id="PS51677">
    <property type="entry name" value="NODB"/>
    <property type="match status" value="1"/>
</dbReference>
<evidence type="ECO:0000256" key="1">
    <source>
        <dbReference type="ARBA" id="ARBA00001941"/>
    </source>
</evidence>
<dbReference type="Pfam" id="PF01522">
    <property type="entry name" value="Polysacc_deac_1"/>
    <property type="match status" value="1"/>
</dbReference>
<accession>A0AAD9Z6C7</accession>
<dbReference type="InterPro" id="IPR002509">
    <property type="entry name" value="NODB_dom"/>
</dbReference>
<dbReference type="GO" id="GO:0005975">
    <property type="term" value="P:carbohydrate metabolic process"/>
    <property type="evidence" value="ECO:0007669"/>
    <property type="project" value="InterPro"/>
</dbReference>
<keyword evidence="5" id="KW-0119">Carbohydrate metabolism</keyword>
<keyword evidence="9" id="KW-1185">Reference proteome</keyword>
<evidence type="ECO:0000256" key="3">
    <source>
        <dbReference type="ARBA" id="ARBA00022729"/>
    </source>
</evidence>
<dbReference type="SUPFAM" id="SSF88713">
    <property type="entry name" value="Glycoside hydrolase/deacetylase"/>
    <property type="match status" value="1"/>
</dbReference>
<keyword evidence="2" id="KW-0479">Metal-binding</keyword>
<dbReference type="AlphaFoldDB" id="A0AAD9Z6C7"/>
<keyword evidence="6" id="KW-0170">Cobalt</keyword>
<dbReference type="PANTHER" id="PTHR46471">
    <property type="entry name" value="CHITIN DEACETYLASE"/>
    <property type="match status" value="1"/>
</dbReference>
<name>A0AAD9Z6C7_9LECA</name>
<dbReference type="GO" id="GO:0016810">
    <property type="term" value="F:hydrolase activity, acting on carbon-nitrogen (but not peptide) bonds"/>
    <property type="evidence" value="ECO:0007669"/>
    <property type="project" value="InterPro"/>
</dbReference>
<comment type="cofactor">
    <cofactor evidence="1">
        <name>Co(2+)</name>
        <dbReference type="ChEBI" id="CHEBI:48828"/>
    </cofactor>
</comment>
<evidence type="ECO:0000313" key="9">
    <source>
        <dbReference type="Proteomes" id="UP001276659"/>
    </source>
</evidence>
<dbReference type="Proteomes" id="UP001276659">
    <property type="component" value="Unassembled WGS sequence"/>
</dbReference>
<dbReference type="EMBL" id="JASNWA010000007">
    <property type="protein sequence ID" value="KAK3172385.1"/>
    <property type="molecule type" value="Genomic_DNA"/>
</dbReference>
<comment type="caution">
    <text evidence="8">The sequence shown here is derived from an EMBL/GenBank/DDBJ whole genome shotgun (WGS) entry which is preliminary data.</text>
</comment>
<protein>
    <recommendedName>
        <fullName evidence="7">NodB homology domain-containing protein</fullName>
    </recommendedName>
</protein>
<keyword evidence="4" id="KW-0378">Hydrolase</keyword>
<reference evidence="8" key="1">
    <citation type="submission" date="2022-11" db="EMBL/GenBank/DDBJ databases">
        <title>Chromosomal genome sequence assembly and mating type (MAT) locus characterization of the leprose asexual lichenized fungus Lepraria neglecta (Nyl.) Erichsen.</title>
        <authorList>
            <person name="Allen J.L."/>
            <person name="Pfeffer B."/>
        </authorList>
    </citation>
    <scope>NUCLEOTIDE SEQUENCE</scope>
    <source>
        <strain evidence="8">Allen 5258</strain>
    </source>
</reference>
<evidence type="ECO:0000256" key="5">
    <source>
        <dbReference type="ARBA" id="ARBA00023277"/>
    </source>
</evidence>
<organism evidence="8 9">
    <name type="scientific">Lepraria neglecta</name>
    <dbReference type="NCBI Taxonomy" id="209136"/>
    <lineage>
        <taxon>Eukaryota</taxon>
        <taxon>Fungi</taxon>
        <taxon>Dikarya</taxon>
        <taxon>Ascomycota</taxon>
        <taxon>Pezizomycotina</taxon>
        <taxon>Lecanoromycetes</taxon>
        <taxon>OSLEUM clade</taxon>
        <taxon>Lecanoromycetidae</taxon>
        <taxon>Lecanorales</taxon>
        <taxon>Lecanorineae</taxon>
        <taxon>Stereocaulaceae</taxon>
        <taxon>Lepraria</taxon>
    </lineage>
</organism>
<dbReference type="Gene3D" id="3.20.20.370">
    <property type="entry name" value="Glycoside hydrolase/deacetylase"/>
    <property type="match status" value="1"/>
</dbReference>
<evidence type="ECO:0000256" key="4">
    <source>
        <dbReference type="ARBA" id="ARBA00022801"/>
    </source>
</evidence>
<evidence type="ECO:0000256" key="2">
    <source>
        <dbReference type="ARBA" id="ARBA00022723"/>
    </source>
</evidence>
<feature type="domain" description="NodB homology" evidence="7">
    <location>
        <begin position="1"/>
        <end position="167"/>
    </location>
</feature>
<sequence length="167" mass="19415">MAYEEYDPLIKSRCTEKNHIAITFDDGLAVYNQEIIDTANVEKLRSAYHTGHHLASHTWSHSSLTSLDSPGIREEMLQLEVAFQKILGIRPKHMRPPFGDFNKAILEVMREFDYQVNFWDVDIRDGLFHAHEVDNNRDFAGRCFDQVAEQRFNNAMVCLLLPFPFLN</sequence>
<proteinExistence type="predicted"/>